<dbReference type="Gene3D" id="3.30.450.20">
    <property type="entry name" value="PAS domain"/>
    <property type="match status" value="1"/>
</dbReference>
<dbReference type="CDD" id="cd12913">
    <property type="entry name" value="PDC1_MCP_like"/>
    <property type="match status" value="1"/>
</dbReference>
<organism evidence="1">
    <name type="scientific">freshwater metagenome</name>
    <dbReference type="NCBI Taxonomy" id="449393"/>
    <lineage>
        <taxon>unclassified sequences</taxon>
        <taxon>metagenomes</taxon>
        <taxon>ecological metagenomes</taxon>
    </lineage>
</organism>
<gene>
    <name evidence="1" type="ORF">UFOPK1788_00411</name>
</gene>
<sequence length="241" mass="26147">MTGLKQQVVAASGLVGDWFSAVYADLVEMAADCERELNAVRGAQSRLTEKHLRAIQPSAAEFLERHSIPEAAGIVLGPGIANDDSGAIEWWRRGDSGNTNRIIFTLSPDVAGFYDFVTYHWFADVVSSGKPAIQGPYLDYAGMDQYIMTSMVPLSLNGIVIGTAGCDTEIRALETVMMPILRQIPADAALVSEFDRIVVGNSGRFVVGNRVKNLTEDSIRVDIPGHDLGLQLVAAPRAHRF</sequence>
<dbReference type="AlphaFoldDB" id="A0A6J6FJ77"/>
<protein>
    <submittedName>
        <fullName evidence="1">Unannotated protein</fullName>
    </submittedName>
</protein>
<dbReference type="EMBL" id="CAEZUE010000037">
    <property type="protein sequence ID" value="CAB4588961.1"/>
    <property type="molecule type" value="Genomic_DNA"/>
</dbReference>
<reference evidence="1" key="1">
    <citation type="submission" date="2020-05" db="EMBL/GenBank/DDBJ databases">
        <authorList>
            <person name="Chiriac C."/>
            <person name="Salcher M."/>
            <person name="Ghai R."/>
            <person name="Kavagutti S V."/>
        </authorList>
    </citation>
    <scope>NUCLEOTIDE SEQUENCE</scope>
</reference>
<evidence type="ECO:0000313" key="1">
    <source>
        <dbReference type="EMBL" id="CAB4588961.1"/>
    </source>
</evidence>
<proteinExistence type="predicted"/>
<name>A0A6J6FJ77_9ZZZZ</name>
<accession>A0A6J6FJ77</accession>